<accession>Q6IHD8</accession>
<name>Q6IHD8_DROME</name>
<proteinExistence type="predicted"/>
<dbReference type="AlphaFoldDB" id="Q6IHD8"/>
<sequence length="151" mass="16806">MANSCQLTFKPYLIRLEAVRALLAWPKNNANAAQKGWDPASGQAFGNLEDGMGQSVVQSSVRVDNDGSALGLARESFLSFPFMSRSNYLNGWGKREKSVVRKILFSRPSFKDMESTNSDRFTQLNDVTGNILLYTKPLHMPPTENSSTKKL</sequence>
<organism evidence="1">
    <name type="scientific">Drosophila melanogaster</name>
    <name type="common">Fruit fly</name>
    <dbReference type="NCBI Taxonomy" id="7227"/>
    <lineage>
        <taxon>Eukaryota</taxon>
        <taxon>Metazoa</taxon>
        <taxon>Ecdysozoa</taxon>
        <taxon>Arthropoda</taxon>
        <taxon>Hexapoda</taxon>
        <taxon>Insecta</taxon>
        <taxon>Pterygota</taxon>
        <taxon>Neoptera</taxon>
        <taxon>Endopterygota</taxon>
        <taxon>Diptera</taxon>
        <taxon>Brachycera</taxon>
        <taxon>Muscomorpha</taxon>
        <taxon>Ephydroidea</taxon>
        <taxon>Drosophilidae</taxon>
        <taxon>Drosophila</taxon>
        <taxon>Sophophora</taxon>
    </lineage>
</organism>
<gene>
    <name evidence="1" type="ORF">HDC02704</name>
</gene>
<evidence type="ECO:0000313" key="1">
    <source>
        <dbReference type="EMBL" id="DAA03677.1"/>
    </source>
</evidence>
<reference evidence="1" key="1">
    <citation type="journal article" date="2003" name="Genome Biol.">
        <title>An integrated gene annotation and transcriptional profiling approach towards the full gene content of the Drosophila genome.</title>
        <authorList>
            <person name="Hild M."/>
            <person name="Beckmann B."/>
            <person name="Haas S.A."/>
            <person name="Koch B."/>
            <person name="Solovyev V."/>
            <person name="Busold C."/>
            <person name="Fellenberg K."/>
            <person name="Boutros M."/>
            <person name="Vingron M."/>
            <person name="Sauer F."/>
            <person name="Hoheisel J.D."/>
            <person name="Paro R."/>
        </authorList>
    </citation>
    <scope>NUCLEOTIDE SEQUENCE</scope>
</reference>
<protein>
    <submittedName>
        <fullName evidence="1">HDC02704</fullName>
    </submittedName>
</protein>
<dbReference type="EMBL" id="BK003478">
    <property type="protein sequence ID" value="DAA03677.1"/>
    <property type="molecule type" value="Genomic_DNA"/>
</dbReference>